<proteinExistence type="predicted"/>
<dbReference type="SUPFAM" id="SSF55383">
    <property type="entry name" value="Copper amine oxidase, domain N"/>
    <property type="match status" value="1"/>
</dbReference>
<evidence type="ECO:0000313" key="4">
    <source>
        <dbReference type="EMBL" id="MFB5684268.1"/>
    </source>
</evidence>
<evidence type="ECO:0000256" key="1">
    <source>
        <dbReference type="SAM" id="MobiDB-lite"/>
    </source>
</evidence>
<sequence>MKKAWIILLSCMLMLGLTAGTVAAKPDQAKGQGSQKAGKASENKSTSPGNGDANGKNKPTEKTEKTDKQPEAAPAGVTEVTYGEVGSSNVGKGHRGYKGLLNAIQNKEGKHAGAVLANLLLTSYSDKLTPEQIAEVEQIEESAKALEAAADLLAENGSVTDAVYVQQEAVLADVSNLKGYQKLGELSRKAGSKAGMKLFVNGREAAAEPINRGGTTLVPFRAASEALNADVAWNPQDKSVTVTRGESTVKLYLDSRTAYVNGQPFTLDQPAESVEGLTLVPVRVISEALGATVQWEPTSQSVVVYEEADSGQ</sequence>
<accession>A0ABV5BEX7</accession>
<evidence type="ECO:0000256" key="2">
    <source>
        <dbReference type="SAM" id="SignalP"/>
    </source>
</evidence>
<feature type="signal peptide" evidence="2">
    <location>
        <begin position="1"/>
        <end position="24"/>
    </location>
</feature>
<gene>
    <name evidence="4" type="ORF">ACE3NQ_25535</name>
</gene>
<dbReference type="Proteomes" id="UP001580407">
    <property type="component" value="Unassembled WGS sequence"/>
</dbReference>
<dbReference type="Pfam" id="PF07833">
    <property type="entry name" value="Cu_amine_oxidN1"/>
    <property type="match status" value="1"/>
</dbReference>
<protein>
    <submittedName>
        <fullName evidence="4">Copper amine oxidase N-terminal domain-containing protein</fullName>
    </submittedName>
</protein>
<keyword evidence="5" id="KW-1185">Reference proteome</keyword>
<evidence type="ECO:0000313" key="5">
    <source>
        <dbReference type="Proteomes" id="UP001580407"/>
    </source>
</evidence>
<dbReference type="InterPro" id="IPR012854">
    <property type="entry name" value="Cu_amine_oxidase-like_N"/>
</dbReference>
<keyword evidence="2" id="KW-0732">Signal</keyword>
<dbReference type="EMBL" id="JBHILM010000038">
    <property type="protein sequence ID" value="MFB5684268.1"/>
    <property type="molecule type" value="Genomic_DNA"/>
</dbReference>
<feature type="domain" description="Copper amine oxidase-like N-terminal" evidence="3">
    <location>
        <begin position="200"/>
        <end position="303"/>
    </location>
</feature>
<evidence type="ECO:0000259" key="3">
    <source>
        <dbReference type="Pfam" id="PF07833"/>
    </source>
</evidence>
<feature type="compositionally biased region" description="Basic and acidic residues" evidence="1">
    <location>
        <begin position="58"/>
        <end position="70"/>
    </location>
</feature>
<feature type="region of interest" description="Disordered" evidence="1">
    <location>
        <begin position="25"/>
        <end position="88"/>
    </location>
</feature>
<dbReference type="RefSeq" id="WP_375527985.1">
    <property type="nucleotide sequence ID" value="NZ_JBHILM010000038.1"/>
</dbReference>
<name>A0ABV5BEX7_9BACL</name>
<comment type="caution">
    <text evidence="4">The sequence shown here is derived from an EMBL/GenBank/DDBJ whole genome shotgun (WGS) entry which is preliminary data.</text>
</comment>
<dbReference type="Gene3D" id="3.30.457.10">
    <property type="entry name" value="Copper amine oxidase-like, N-terminal domain"/>
    <property type="match status" value="1"/>
</dbReference>
<organism evidence="4 5">
    <name type="scientific">Paenibacillus terreus</name>
    <dbReference type="NCBI Taxonomy" id="1387834"/>
    <lineage>
        <taxon>Bacteria</taxon>
        <taxon>Bacillati</taxon>
        <taxon>Bacillota</taxon>
        <taxon>Bacilli</taxon>
        <taxon>Bacillales</taxon>
        <taxon>Paenibacillaceae</taxon>
        <taxon>Paenibacillus</taxon>
    </lineage>
</organism>
<reference evidence="4 5" key="1">
    <citation type="submission" date="2024-09" db="EMBL/GenBank/DDBJ databases">
        <authorList>
            <person name="Ruan L."/>
        </authorList>
    </citation>
    <scope>NUCLEOTIDE SEQUENCE [LARGE SCALE GENOMIC DNA]</scope>
    <source>
        <strain evidence="4 5">D33</strain>
    </source>
</reference>
<dbReference type="InterPro" id="IPR036582">
    <property type="entry name" value="Mao_N_sf"/>
</dbReference>
<feature type="chain" id="PRO_5046987519" evidence="2">
    <location>
        <begin position="25"/>
        <end position="312"/>
    </location>
</feature>